<dbReference type="AlphaFoldDB" id="A0A4R8MGL8"/>
<reference evidence="1 2" key="1">
    <citation type="submission" date="2019-03" db="EMBL/GenBank/DDBJ databases">
        <title>Genomic Encyclopedia of Type Strains, Phase IV (KMG-IV): sequencing the most valuable type-strain genomes for metagenomic binning, comparative biology and taxonomic classification.</title>
        <authorList>
            <person name="Goeker M."/>
        </authorList>
    </citation>
    <scope>NUCLEOTIDE SEQUENCE [LARGE SCALE GENOMIC DNA]</scope>
    <source>
        <strain evidence="1 2">DSM 25964</strain>
    </source>
</reference>
<accession>A0A4R8MGL8</accession>
<organism evidence="1 2">
    <name type="scientific">Aminivibrio pyruvatiphilus</name>
    <dbReference type="NCBI Taxonomy" id="1005740"/>
    <lineage>
        <taxon>Bacteria</taxon>
        <taxon>Thermotogati</taxon>
        <taxon>Synergistota</taxon>
        <taxon>Synergistia</taxon>
        <taxon>Synergistales</taxon>
        <taxon>Aminobacteriaceae</taxon>
        <taxon>Aminivibrio</taxon>
    </lineage>
</organism>
<protein>
    <submittedName>
        <fullName evidence="1">Uncharacterized protein</fullName>
    </submittedName>
</protein>
<evidence type="ECO:0000313" key="2">
    <source>
        <dbReference type="Proteomes" id="UP000295066"/>
    </source>
</evidence>
<proteinExistence type="predicted"/>
<dbReference type="RefSeq" id="WP_133955469.1">
    <property type="nucleotide sequence ID" value="NZ_SORI01000001.1"/>
</dbReference>
<sequence>MASQAAGKNIGYVLVDGTEGTFRGAVLVTDFRGIPADFRYTDPITPSKIEKILYGNALDVYIKEELILESLVGAVEVPPVLWICRDGDLLDPLAKLAKSKTILLAPTARAPLDATGDMEKQNDPGSYIVQADGVSAPLRFTLPGQKGREEDARSAASILVEAAATMDLLEPFSRMGKAMNALGEEKSGS</sequence>
<gene>
    <name evidence="1" type="ORF">C8D99_101227</name>
</gene>
<evidence type="ECO:0000313" key="1">
    <source>
        <dbReference type="EMBL" id="TDY65080.1"/>
    </source>
</evidence>
<keyword evidence="2" id="KW-1185">Reference proteome</keyword>
<dbReference type="OrthoDB" id="4773at2"/>
<dbReference type="EMBL" id="SORI01000001">
    <property type="protein sequence ID" value="TDY65080.1"/>
    <property type="molecule type" value="Genomic_DNA"/>
</dbReference>
<comment type="caution">
    <text evidence="1">The sequence shown here is derived from an EMBL/GenBank/DDBJ whole genome shotgun (WGS) entry which is preliminary data.</text>
</comment>
<name>A0A4R8MGL8_9BACT</name>
<dbReference type="Proteomes" id="UP000295066">
    <property type="component" value="Unassembled WGS sequence"/>
</dbReference>